<dbReference type="Gene3D" id="1.10.10.10">
    <property type="entry name" value="Winged helix-like DNA-binding domain superfamily/Winged helix DNA-binding domain"/>
    <property type="match status" value="1"/>
</dbReference>
<dbReference type="Pfam" id="PF03466">
    <property type="entry name" value="LysR_substrate"/>
    <property type="match status" value="1"/>
</dbReference>
<dbReference type="GO" id="GO:0003700">
    <property type="term" value="F:DNA-binding transcription factor activity"/>
    <property type="evidence" value="ECO:0007669"/>
    <property type="project" value="InterPro"/>
</dbReference>
<dbReference type="SUPFAM" id="SSF53850">
    <property type="entry name" value="Periplasmic binding protein-like II"/>
    <property type="match status" value="1"/>
</dbReference>
<sequence>MRLDIESLRTFKTVLEYGGITRAAKQLNLTQSAVSHKLARLEERVGRPILMKSGSGFLPTSDGQGLLHYAERIISLHDEAAQHFRSSDLAGKIRLGATEDATSKKLATVLGRFGRIHPNVSLSARVAQSLVLKFWLTTSEVDLAILQVFVDDKEPNDIELWREDLLWVGASDHPTALDRSIPFVSFDKNCFYRLAAVGRLVDTGRSLNVVLECPSKEGVQAGIRNGFGIGLLSRRNLTEGLEELECDLPRLPQVCHVLRSRSSVPSRAERNLTEAILQEMQESS</sequence>
<feature type="domain" description="HTH lysR-type" evidence="5">
    <location>
        <begin position="3"/>
        <end position="60"/>
    </location>
</feature>
<evidence type="ECO:0000256" key="4">
    <source>
        <dbReference type="ARBA" id="ARBA00023163"/>
    </source>
</evidence>
<reference evidence="6 7" key="1">
    <citation type="submission" date="2018-11" db="EMBL/GenBank/DDBJ databases">
        <title>the genome of Mesorhizobium tamadayense DSM 28320.</title>
        <authorList>
            <person name="Gao J."/>
        </authorList>
    </citation>
    <scope>NUCLEOTIDE SEQUENCE [LARGE SCALE GENOMIC DNA]</scope>
    <source>
        <strain evidence="6 7">DSM 28320</strain>
    </source>
</reference>
<dbReference type="InterPro" id="IPR005119">
    <property type="entry name" value="LysR_subst-bd"/>
</dbReference>
<keyword evidence="2" id="KW-0805">Transcription regulation</keyword>
<dbReference type="OrthoDB" id="9803735at2"/>
<evidence type="ECO:0000313" key="7">
    <source>
        <dbReference type="Proteomes" id="UP000273786"/>
    </source>
</evidence>
<dbReference type="InterPro" id="IPR050176">
    <property type="entry name" value="LTTR"/>
</dbReference>
<dbReference type="PROSITE" id="PS50931">
    <property type="entry name" value="HTH_LYSR"/>
    <property type="match status" value="1"/>
</dbReference>
<comment type="caution">
    <text evidence="6">The sequence shown here is derived from an EMBL/GenBank/DDBJ whole genome shotgun (WGS) entry which is preliminary data.</text>
</comment>
<name>A0A3P3EPF3_9HYPH</name>
<dbReference type="Pfam" id="PF00126">
    <property type="entry name" value="HTH_1"/>
    <property type="match status" value="1"/>
</dbReference>
<dbReference type="GO" id="GO:0003677">
    <property type="term" value="F:DNA binding"/>
    <property type="evidence" value="ECO:0007669"/>
    <property type="project" value="UniProtKB-KW"/>
</dbReference>
<accession>A0A3P3EPF3</accession>
<dbReference type="Proteomes" id="UP000273786">
    <property type="component" value="Unassembled WGS sequence"/>
</dbReference>
<proteinExistence type="inferred from homology"/>
<dbReference type="PANTHER" id="PTHR30579:SF7">
    <property type="entry name" value="HTH-TYPE TRANSCRIPTIONAL REGULATOR LRHA-RELATED"/>
    <property type="match status" value="1"/>
</dbReference>
<evidence type="ECO:0000256" key="2">
    <source>
        <dbReference type="ARBA" id="ARBA00023015"/>
    </source>
</evidence>
<dbReference type="InterPro" id="IPR036390">
    <property type="entry name" value="WH_DNA-bd_sf"/>
</dbReference>
<evidence type="ECO:0000313" key="6">
    <source>
        <dbReference type="EMBL" id="RRH88290.1"/>
    </source>
</evidence>
<dbReference type="PRINTS" id="PR00039">
    <property type="entry name" value="HTHLYSR"/>
</dbReference>
<dbReference type="AlphaFoldDB" id="A0A3P3EPF3"/>
<dbReference type="InterPro" id="IPR036388">
    <property type="entry name" value="WH-like_DNA-bd_sf"/>
</dbReference>
<keyword evidence="7" id="KW-1185">Reference proteome</keyword>
<dbReference type="PANTHER" id="PTHR30579">
    <property type="entry name" value="TRANSCRIPTIONAL REGULATOR"/>
    <property type="match status" value="1"/>
</dbReference>
<evidence type="ECO:0000259" key="5">
    <source>
        <dbReference type="PROSITE" id="PS50931"/>
    </source>
</evidence>
<dbReference type="SUPFAM" id="SSF46785">
    <property type="entry name" value="Winged helix' DNA-binding domain"/>
    <property type="match status" value="1"/>
</dbReference>
<keyword evidence="3" id="KW-0238">DNA-binding</keyword>
<dbReference type="InterPro" id="IPR000847">
    <property type="entry name" value="LysR_HTH_N"/>
</dbReference>
<comment type="similarity">
    <text evidence="1">Belongs to the LysR transcriptional regulatory family.</text>
</comment>
<keyword evidence="4" id="KW-0804">Transcription</keyword>
<protein>
    <submittedName>
        <fullName evidence="6">LysR family transcriptional regulator</fullName>
    </submittedName>
</protein>
<dbReference type="EMBL" id="RQXT01000090">
    <property type="protein sequence ID" value="RRH88290.1"/>
    <property type="molecule type" value="Genomic_DNA"/>
</dbReference>
<evidence type="ECO:0000256" key="1">
    <source>
        <dbReference type="ARBA" id="ARBA00009437"/>
    </source>
</evidence>
<dbReference type="Gene3D" id="3.40.190.10">
    <property type="entry name" value="Periplasmic binding protein-like II"/>
    <property type="match status" value="2"/>
</dbReference>
<gene>
    <name evidence="6" type="ORF">EH240_35370</name>
</gene>
<organism evidence="6 7">
    <name type="scientific">Mesorhizobium tamadayense</name>
    <dbReference type="NCBI Taxonomy" id="425306"/>
    <lineage>
        <taxon>Bacteria</taxon>
        <taxon>Pseudomonadati</taxon>
        <taxon>Pseudomonadota</taxon>
        <taxon>Alphaproteobacteria</taxon>
        <taxon>Hyphomicrobiales</taxon>
        <taxon>Phyllobacteriaceae</taxon>
        <taxon>Mesorhizobium</taxon>
    </lineage>
</organism>
<evidence type="ECO:0000256" key="3">
    <source>
        <dbReference type="ARBA" id="ARBA00023125"/>
    </source>
</evidence>
<dbReference type="RefSeq" id="WP_125006987.1">
    <property type="nucleotide sequence ID" value="NZ_RQXT01000090.1"/>
</dbReference>